<dbReference type="RefSeq" id="WP_045954906.1">
    <property type="nucleotide sequence ID" value="NZ_JXXV01000012.1"/>
</dbReference>
<comment type="caution">
    <text evidence="2">The sequence shown here is derived from an EMBL/GenBank/DDBJ whole genome shotgun (WGS) entry which is preliminary data.</text>
</comment>
<keyword evidence="3" id="KW-1185">Reference proteome</keyword>
<dbReference type="STRING" id="579748.TW81_06575"/>
<dbReference type="PATRIC" id="fig|579748.3.peg.1347"/>
<evidence type="ECO:0000313" key="3">
    <source>
        <dbReference type="Proteomes" id="UP000033673"/>
    </source>
</evidence>
<reference evidence="2 3" key="1">
    <citation type="journal article" date="2015" name="BMC Genomics">
        <title>Genome mining reveals unlocked bioactive potential of marine Gram-negative bacteria.</title>
        <authorList>
            <person name="Machado H."/>
            <person name="Sonnenschein E.C."/>
            <person name="Melchiorsen J."/>
            <person name="Gram L."/>
        </authorList>
    </citation>
    <scope>NUCLEOTIDE SEQUENCE [LARGE SCALE GENOMIC DNA]</scope>
    <source>
        <strain evidence="2 3">S2757</strain>
    </source>
</reference>
<dbReference type="PANTHER" id="PTHR43638:SF3">
    <property type="entry name" value="ALDEHYDE REDUCTASE"/>
    <property type="match status" value="1"/>
</dbReference>
<accession>A0A0F4NM84</accession>
<evidence type="ECO:0000313" key="2">
    <source>
        <dbReference type="EMBL" id="KJY83984.1"/>
    </source>
</evidence>
<dbReference type="CDD" id="cd19088">
    <property type="entry name" value="AKR_AKR13B1"/>
    <property type="match status" value="1"/>
</dbReference>
<dbReference type="Gene3D" id="3.20.20.100">
    <property type="entry name" value="NADP-dependent oxidoreductase domain"/>
    <property type="match status" value="1"/>
</dbReference>
<dbReference type="Proteomes" id="UP000033673">
    <property type="component" value="Unassembled WGS sequence"/>
</dbReference>
<proteinExistence type="predicted"/>
<dbReference type="InterPro" id="IPR020471">
    <property type="entry name" value="AKR"/>
</dbReference>
<organism evidence="2 3">
    <name type="scientific">Vibrio galatheae</name>
    <dbReference type="NCBI Taxonomy" id="579748"/>
    <lineage>
        <taxon>Bacteria</taxon>
        <taxon>Pseudomonadati</taxon>
        <taxon>Pseudomonadota</taxon>
        <taxon>Gammaproteobacteria</taxon>
        <taxon>Vibrionales</taxon>
        <taxon>Vibrionaceae</taxon>
        <taxon>Vibrio</taxon>
    </lineage>
</organism>
<feature type="domain" description="NADP-dependent oxidoreductase" evidence="1">
    <location>
        <begin position="12"/>
        <end position="275"/>
    </location>
</feature>
<gene>
    <name evidence="2" type="ORF">TW81_06575</name>
</gene>
<name>A0A0F4NM84_9VIBR</name>
<dbReference type="PANTHER" id="PTHR43638">
    <property type="entry name" value="OXIDOREDUCTASE, ALDO/KETO REDUCTASE FAMILY PROTEIN"/>
    <property type="match status" value="1"/>
</dbReference>
<dbReference type="InterPro" id="IPR036812">
    <property type="entry name" value="NAD(P)_OxRdtase_dom_sf"/>
</dbReference>
<sequence length="279" mass="29952">MQPKLGNKLIGRIGYGAMRLPGLRGNTADPQRAHDLLLESQKLGINLIASAFFYGDGLANKLIAESLHPYSDQIIISTKVGVKIGQGGRPEVAAKADEIKTSIDDNLKSLKVTSLDLVFLRLPGGPLRDEGIPMEESLQCLAKLKAEGIIKHIGLSCASLEQLKAAQKIVAIDAVQNAMFVGNLSSLDVVKYCDENQIPFFAYFPLGMGKLIDEKVDLTPIAEANGVTKAQIALAWLLSLSAMVIPIPGTSNVSHLKENVSALDIQLDKEVVESLMGIL</sequence>
<dbReference type="OrthoDB" id="9772407at2"/>
<dbReference type="AlphaFoldDB" id="A0A0F4NM84"/>
<protein>
    <recommendedName>
        <fullName evidence="1">NADP-dependent oxidoreductase domain-containing protein</fullName>
    </recommendedName>
</protein>
<dbReference type="PRINTS" id="PR00069">
    <property type="entry name" value="ALDKETRDTASE"/>
</dbReference>
<evidence type="ECO:0000259" key="1">
    <source>
        <dbReference type="Pfam" id="PF00248"/>
    </source>
</evidence>
<dbReference type="InterPro" id="IPR023210">
    <property type="entry name" value="NADP_OxRdtase_dom"/>
</dbReference>
<dbReference type="SUPFAM" id="SSF51430">
    <property type="entry name" value="NAD(P)-linked oxidoreductase"/>
    <property type="match status" value="1"/>
</dbReference>
<dbReference type="GO" id="GO:0016491">
    <property type="term" value="F:oxidoreductase activity"/>
    <property type="evidence" value="ECO:0007669"/>
    <property type="project" value="InterPro"/>
</dbReference>
<dbReference type="EMBL" id="JXXV01000012">
    <property type="protein sequence ID" value="KJY83984.1"/>
    <property type="molecule type" value="Genomic_DNA"/>
</dbReference>
<dbReference type="Pfam" id="PF00248">
    <property type="entry name" value="Aldo_ket_red"/>
    <property type="match status" value="1"/>
</dbReference>